<evidence type="ECO:0000313" key="2">
    <source>
        <dbReference type="EMBL" id="KAL1525888.1"/>
    </source>
</evidence>
<protein>
    <recommendedName>
        <fullName evidence="4">Protein RFT1 homolog</fullName>
    </recommendedName>
</protein>
<sequence length="371" mass="37146">MAAAPSAAPLALAAAVATLSVATQCVAHAIGLPVLSALISPLHSLALLALLLFCHPALPPLLARVATLRPTLPPGPPARLASLLAADPDLAAALRTPSPPPPFNHTLLALAFSAAADLSASLASPAAALARELAGALAAATLAAATLAAPSPPPLRLVRAAAWLCAAAAGLALLEARPPLASPLAAAHAARLGASLVLAVRAAEPLLRPAAWAAAGGGDAAAARLPLVGALLRLAPWAVAWSAQGGHEALELCFERGGMVAFTAAAFLLRTPPDPTAAPSDGPFGGYQSIGELAAARRARREAAAKEPAPEPLMRESWVLAGGVQGMADHDQALQRDADGDEAHEFWEETANGGMACVVAAKKAPHTAPKR</sequence>
<evidence type="ECO:0008006" key="4">
    <source>
        <dbReference type="Google" id="ProtNLM"/>
    </source>
</evidence>
<name>A0AB34JUB3_PRYPA</name>
<keyword evidence="1" id="KW-0472">Membrane</keyword>
<comment type="caution">
    <text evidence="2">The sequence shown here is derived from an EMBL/GenBank/DDBJ whole genome shotgun (WGS) entry which is preliminary data.</text>
</comment>
<reference evidence="2 3" key="1">
    <citation type="journal article" date="2024" name="Science">
        <title>Giant polyketide synthase enzymes in the biosynthesis of giant marine polyether toxins.</title>
        <authorList>
            <person name="Fallon T.R."/>
            <person name="Shende V.V."/>
            <person name="Wierzbicki I.H."/>
            <person name="Pendleton A.L."/>
            <person name="Watervoot N.F."/>
            <person name="Auber R.P."/>
            <person name="Gonzalez D.J."/>
            <person name="Wisecaver J.H."/>
            <person name="Moore B.S."/>
        </authorList>
    </citation>
    <scope>NUCLEOTIDE SEQUENCE [LARGE SCALE GENOMIC DNA]</scope>
    <source>
        <strain evidence="2 3">12B1</strain>
    </source>
</reference>
<dbReference type="Proteomes" id="UP001515480">
    <property type="component" value="Unassembled WGS sequence"/>
</dbReference>
<proteinExistence type="predicted"/>
<gene>
    <name evidence="2" type="ORF">AB1Y20_020716</name>
</gene>
<evidence type="ECO:0000313" key="3">
    <source>
        <dbReference type="Proteomes" id="UP001515480"/>
    </source>
</evidence>
<feature type="transmembrane region" description="Helical" evidence="1">
    <location>
        <begin position="45"/>
        <end position="63"/>
    </location>
</feature>
<dbReference type="AlphaFoldDB" id="A0AB34JUB3"/>
<evidence type="ECO:0000256" key="1">
    <source>
        <dbReference type="SAM" id="Phobius"/>
    </source>
</evidence>
<organism evidence="2 3">
    <name type="scientific">Prymnesium parvum</name>
    <name type="common">Toxic golden alga</name>
    <dbReference type="NCBI Taxonomy" id="97485"/>
    <lineage>
        <taxon>Eukaryota</taxon>
        <taxon>Haptista</taxon>
        <taxon>Haptophyta</taxon>
        <taxon>Prymnesiophyceae</taxon>
        <taxon>Prymnesiales</taxon>
        <taxon>Prymnesiaceae</taxon>
        <taxon>Prymnesium</taxon>
    </lineage>
</organism>
<keyword evidence="1" id="KW-0812">Transmembrane</keyword>
<keyword evidence="3" id="KW-1185">Reference proteome</keyword>
<keyword evidence="1" id="KW-1133">Transmembrane helix</keyword>
<dbReference type="EMBL" id="JBGBPQ010000004">
    <property type="protein sequence ID" value="KAL1525888.1"/>
    <property type="molecule type" value="Genomic_DNA"/>
</dbReference>
<accession>A0AB34JUB3</accession>